<gene>
    <name evidence="1" type="ORF">OLEA9_A057880</name>
</gene>
<dbReference type="AlphaFoldDB" id="A0A8S0QCR2"/>
<proteinExistence type="predicted"/>
<evidence type="ECO:0000313" key="2">
    <source>
        <dbReference type="Proteomes" id="UP000594638"/>
    </source>
</evidence>
<name>A0A8S0QCR2_OLEEU</name>
<comment type="caution">
    <text evidence="1">The sequence shown here is derived from an EMBL/GenBank/DDBJ whole genome shotgun (WGS) entry which is preliminary data.</text>
</comment>
<dbReference type="Proteomes" id="UP000594638">
    <property type="component" value="Unassembled WGS sequence"/>
</dbReference>
<reference evidence="1 2" key="1">
    <citation type="submission" date="2019-12" db="EMBL/GenBank/DDBJ databases">
        <authorList>
            <person name="Alioto T."/>
            <person name="Alioto T."/>
            <person name="Gomez Garrido J."/>
        </authorList>
    </citation>
    <scope>NUCLEOTIDE SEQUENCE [LARGE SCALE GENOMIC DNA]</scope>
</reference>
<organism evidence="1 2">
    <name type="scientific">Olea europaea subsp. europaea</name>
    <dbReference type="NCBI Taxonomy" id="158383"/>
    <lineage>
        <taxon>Eukaryota</taxon>
        <taxon>Viridiplantae</taxon>
        <taxon>Streptophyta</taxon>
        <taxon>Embryophyta</taxon>
        <taxon>Tracheophyta</taxon>
        <taxon>Spermatophyta</taxon>
        <taxon>Magnoliopsida</taxon>
        <taxon>eudicotyledons</taxon>
        <taxon>Gunneridae</taxon>
        <taxon>Pentapetalae</taxon>
        <taxon>asterids</taxon>
        <taxon>lamiids</taxon>
        <taxon>Lamiales</taxon>
        <taxon>Oleaceae</taxon>
        <taxon>Oleeae</taxon>
        <taxon>Olea</taxon>
    </lineage>
</organism>
<dbReference type="EMBL" id="CACTIH010001810">
    <property type="protein sequence ID" value="CAA2963493.1"/>
    <property type="molecule type" value="Genomic_DNA"/>
</dbReference>
<evidence type="ECO:0000313" key="1">
    <source>
        <dbReference type="EMBL" id="CAA2963493.1"/>
    </source>
</evidence>
<dbReference type="Gramene" id="OE9A057880T1">
    <property type="protein sequence ID" value="OE9A057880C1"/>
    <property type="gene ID" value="OE9A057880"/>
</dbReference>
<accession>A0A8S0QCR2</accession>
<keyword evidence="2" id="KW-1185">Reference proteome</keyword>
<sequence>MGGGEAGGGGGGGEKGIVSAAAAATEITLLVPSVTDANSRAFLSITRPLQIPNASPGSAIGFAPQSVPGFDLMLGCNTNKPNIIYPTIPSESSAIPTTLQVSLQVPRSSSSYSPRERGKAVA</sequence>
<protein>
    <submittedName>
        <fullName evidence="1">Uncharacterized protein</fullName>
    </submittedName>
</protein>